<dbReference type="AlphaFoldDB" id="A0A3E0WU59"/>
<comment type="similarity">
    <text evidence="7">Belongs to the drug/metabolite transporter (DMT) superfamily. Small multidrug resistance (SMR) (TC 2.A.7.1) family.</text>
</comment>
<organism evidence="9 10">
    <name type="scientific">Virgibacillus dokdonensis</name>
    <dbReference type="NCBI Taxonomy" id="302167"/>
    <lineage>
        <taxon>Bacteria</taxon>
        <taxon>Bacillati</taxon>
        <taxon>Bacillota</taxon>
        <taxon>Bacilli</taxon>
        <taxon>Bacillales</taxon>
        <taxon>Bacillaceae</taxon>
        <taxon>Virgibacillus</taxon>
    </lineage>
</organism>
<dbReference type="SUPFAM" id="SSF103481">
    <property type="entry name" value="Multidrug resistance efflux transporter EmrE"/>
    <property type="match status" value="1"/>
</dbReference>
<dbReference type="EMBL" id="NFZX01000013">
    <property type="protein sequence ID" value="RFA35516.1"/>
    <property type="molecule type" value="Genomic_DNA"/>
</dbReference>
<evidence type="ECO:0000256" key="7">
    <source>
        <dbReference type="RuleBase" id="RU003942"/>
    </source>
</evidence>
<evidence type="ECO:0000256" key="8">
    <source>
        <dbReference type="SAM" id="Phobius"/>
    </source>
</evidence>
<evidence type="ECO:0000256" key="2">
    <source>
        <dbReference type="ARBA" id="ARBA00022448"/>
    </source>
</evidence>
<comment type="subcellular location">
    <subcellularLocation>
        <location evidence="1 7">Cell membrane</location>
        <topology evidence="1 7">Multi-pass membrane protein</topology>
    </subcellularLocation>
</comment>
<evidence type="ECO:0000256" key="1">
    <source>
        <dbReference type="ARBA" id="ARBA00004651"/>
    </source>
</evidence>
<dbReference type="RefSeq" id="WP_116278033.1">
    <property type="nucleotide sequence ID" value="NZ_NFZX01000013.1"/>
</dbReference>
<dbReference type="Proteomes" id="UP000256488">
    <property type="component" value="Unassembled WGS sequence"/>
</dbReference>
<keyword evidence="6 8" id="KW-0472">Membrane</keyword>
<feature type="transmembrane region" description="Helical" evidence="8">
    <location>
        <begin position="58"/>
        <end position="79"/>
    </location>
</feature>
<evidence type="ECO:0000313" key="10">
    <source>
        <dbReference type="Proteomes" id="UP000256488"/>
    </source>
</evidence>
<keyword evidence="3" id="KW-1003">Cell membrane</keyword>
<dbReference type="Pfam" id="PF00893">
    <property type="entry name" value="Multi_Drug_Res"/>
    <property type="match status" value="1"/>
</dbReference>
<dbReference type="InterPro" id="IPR000390">
    <property type="entry name" value="Small_drug/metabolite_transptr"/>
</dbReference>
<gene>
    <name evidence="9" type="ORF">CAI16_08415</name>
</gene>
<dbReference type="PANTHER" id="PTHR30561:SF1">
    <property type="entry name" value="MULTIDRUG TRANSPORTER EMRE"/>
    <property type="match status" value="1"/>
</dbReference>
<evidence type="ECO:0000313" key="9">
    <source>
        <dbReference type="EMBL" id="RFA35516.1"/>
    </source>
</evidence>
<evidence type="ECO:0000256" key="3">
    <source>
        <dbReference type="ARBA" id="ARBA00022475"/>
    </source>
</evidence>
<keyword evidence="4 7" id="KW-0812">Transmembrane</keyword>
<dbReference type="Gene3D" id="1.10.3730.20">
    <property type="match status" value="1"/>
</dbReference>
<dbReference type="PANTHER" id="PTHR30561">
    <property type="entry name" value="SMR FAMILY PROTON-DEPENDENT DRUG EFFLUX TRANSPORTER SUGE"/>
    <property type="match status" value="1"/>
</dbReference>
<evidence type="ECO:0000256" key="4">
    <source>
        <dbReference type="ARBA" id="ARBA00022692"/>
    </source>
</evidence>
<accession>A0A3E0WU59</accession>
<dbReference type="InterPro" id="IPR037185">
    <property type="entry name" value="EmrE-like"/>
</dbReference>
<reference evidence="9 10" key="1">
    <citation type="submission" date="2017-05" db="EMBL/GenBank/DDBJ databases">
        <title>Virgibacillus sp. AK90 isolated from a saltern of Kakinada, India.</title>
        <authorList>
            <person name="Gupta V."/>
            <person name="Sidhu C."/>
            <person name="Korpole S."/>
            <person name="Pinnaka A.K."/>
        </authorList>
    </citation>
    <scope>NUCLEOTIDE SEQUENCE [LARGE SCALE GENOMIC DNA]</scope>
    <source>
        <strain evidence="9 10">AK90</strain>
    </source>
</reference>
<feature type="transmembrane region" description="Helical" evidence="8">
    <location>
        <begin position="30"/>
        <end position="51"/>
    </location>
</feature>
<dbReference type="InterPro" id="IPR045324">
    <property type="entry name" value="Small_multidrug_res"/>
</dbReference>
<dbReference type="FunFam" id="1.10.3730.20:FF:000001">
    <property type="entry name" value="Quaternary ammonium compound resistance transporter SugE"/>
    <property type="match status" value="1"/>
</dbReference>
<evidence type="ECO:0000256" key="5">
    <source>
        <dbReference type="ARBA" id="ARBA00022989"/>
    </source>
</evidence>
<comment type="caution">
    <text evidence="9">The sequence shown here is derived from an EMBL/GenBank/DDBJ whole genome shotgun (WGS) entry which is preliminary data.</text>
</comment>
<feature type="transmembrane region" description="Helical" evidence="8">
    <location>
        <begin position="7"/>
        <end position="24"/>
    </location>
</feature>
<keyword evidence="5 8" id="KW-1133">Transmembrane helix</keyword>
<feature type="transmembrane region" description="Helical" evidence="8">
    <location>
        <begin position="85"/>
        <end position="103"/>
    </location>
</feature>
<protein>
    <submittedName>
        <fullName evidence="9">QacE family quaternary ammonium compound efflux SMR transporter</fullName>
    </submittedName>
</protein>
<dbReference type="GO" id="GO:0005886">
    <property type="term" value="C:plasma membrane"/>
    <property type="evidence" value="ECO:0007669"/>
    <property type="project" value="UniProtKB-SubCell"/>
</dbReference>
<name>A0A3E0WU59_9BACI</name>
<dbReference type="GO" id="GO:0022857">
    <property type="term" value="F:transmembrane transporter activity"/>
    <property type="evidence" value="ECO:0007669"/>
    <property type="project" value="InterPro"/>
</dbReference>
<evidence type="ECO:0000256" key="6">
    <source>
        <dbReference type="ARBA" id="ARBA00023136"/>
    </source>
</evidence>
<keyword evidence="2" id="KW-0813">Transport</keyword>
<proteinExistence type="inferred from homology"/>
<sequence length="114" mass="12453">MKGYIHLIVAIFFEVFGTTMMKVSNGFTNLLPTISFIFGFGLAFYFLSLSLKTITLSFAYAIWSGVGTALTAIIGIILWEEPFSCLTGIGLFAIIGGVMLLNMTPTEQRHEASV</sequence>